<feature type="region of interest" description="Disordered" evidence="3">
    <location>
        <begin position="1"/>
        <end position="24"/>
    </location>
</feature>
<accession>A0A4W5LVY4</accession>
<dbReference type="GO" id="GO:0045087">
    <property type="term" value="P:innate immune response"/>
    <property type="evidence" value="ECO:0007669"/>
    <property type="project" value="TreeGrafter"/>
</dbReference>
<dbReference type="InterPro" id="IPR051631">
    <property type="entry name" value="Ankyrin-KH/SAM_domain"/>
</dbReference>
<evidence type="ECO:0000256" key="1">
    <source>
        <dbReference type="ARBA" id="ARBA00022737"/>
    </source>
</evidence>
<dbReference type="Proteomes" id="UP000314982">
    <property type="component" value="Unassembled WGS sequence"/>
</dbReference>
<dbReference type="GeneTree" id="ENSGT00940000153768"/>
<protein>
    <submittedName>
        <fullName evidence="4">Uncharacterized protein</fullName>
    </submittedName>
</protein>
<keyword evidence="5" id="KW-1185">Reference proteome</keyword>
<proteinExistence type="predicted"/>
<reference evidence="4" key="2">
    <citation type="submission" date="2025-08" db="UniProtKB">
        <authorList>
            <consortium name="Ensembl"/>
        </authorList>
    </citation>
    <scope>IDENTIFICATION</scope>
</reference>
<evidence type="ECO:0000256" key="2">
    <source>
        <dbReference type="ARBA" id="ARBA00023043"/>
    </source>
</evidence>
<dbReference type="Ensembl" id="ENSHHUT00000031099.1">
    <property type="protein sequence ID" value="ENSHHUP00000029859.1"/>
    <property type="gene ID" value="ENSHHUG00000019030.1"/>
</dbReference>
<dbReference type="PANTHER" id="PTHR23206:SF8">
    <property type="entry name" value="ANKYRIN REPEAT AND KH DOMAIN-CONTAINING 1"/>
    <property type="match status" value="1"/>
</dbReference>
<dbReference type="AlphaFoldDB" id="A0A4W5LVY4"/>
<keyword evidence="1" id="KW-0677">Repeat</keyword>
<evidence type="ECO:0000313" key="4">
    <source>
        <dbReference type="Ensembl" id="ENSHHUP00000029859.1"/>
    </source>
</evidence>
<sequence length="221" mass="23531">MGQMDGMMAPPDSSKAPGYRSASQRMVNSPIALTSYATSMSGSPVYLHGPAAVGTPSFSRQHFSPHPWSAATSGESQAVPPPSTVSSSGPVPPPPHQAKQGQGSSQQDRKVPPPIGTERLARIRQTTVNPPLLQTSYTAPVGQGGIWSFGVGSASEAMSGWSQPLMGSHVIHPGLQADHNFSQYQPMEQDDTGISNPANNYHQQHINHPNNYMDFPKVTHT</sequence>
<evidence type="ECO:0000256" key="3">
    <source>
        <dbReference type="SAM" id="MobiDB-lite"/>
    </source>
</evidence>
<evidence type="ECO:0000313" key="5">
    <source>
        <dbReference type="Proteomes" id="UP000314982"/>
    </source>
</evidence>
<keyword evidence="2" id="KW-0040">ANK repeat</keyword>
<reference evidence="5" key="1">
    <citation type="submission" date="2018-06" db="EMBL/GenBank/DDBJ databases">
        <title>Genome assembly of Danube salmon.</title>
        <authorList>
            <person name="Macqueen D.J."/>
            <person name="Gundappa M.K."/>
        </authorList>
    </citation>
    <scope>NUCLEOTIDE SEQUENCE [LARGE SCALE GENOMIC DNA]</scope>
</reference>
<reference evidence="4" key="3">
    <citation type="submission" date="2025-09" db="UniProtKB">
        <authorList>
            <consortium name="Ensembl"/>
        </authorList>
    </citation>
    <scope>IDENTIFICATION</scope>
</reference>
<name>A0A4W5LVY4_9TELE</name>
<dbReference type="GO" id="GO:0005737">
    <property type="term" value="C:cytoplasm"/>
    <property type="evidence" value="ECO:0007669"/>
    <property type="project" value="TreeGrafter"/>
</dbReference>
<dbReference type="STRING" id="62062.ENSHHUP00000029859"/>
<dbReference type="PANTHER" id="PTHR23206">
    <property type="entry name" value="MASK PROTEIN"/>
    <property type="match status" value="1"/>
</dbReference>
<organism evidence="4 5">
    <name type="scientific">Hucho hucho</name>
    <name type="common">huchen</name>
    <dbReference type="NCBI Taxonomy" id="62062"/>
    <lineage>
        <taxon>Eukaryota</taxon>
        <taxon>Metazoa</taxon>
        <taxon>Chordata</taxon>
        <taxon>Craniata</taxon>
        <taxon>Vertebrata</taxon>
        <taxon>Euteleostomi</taxon>
        <taxon>Actinopterygii</taxon>
        <taxon>Neopterygii</taxon>
        <taxon>Teleostei</taxon>
        <taxon>Protacanthopterygii</taxon>
        <taxon>Salmoniformes</taxon>
        <taxon>Salmonidae</taxon>
        <taxon>Salmoninae</taxon>
        <taxon>Hucho</taxon>
    </lineage>
</organism>
<feature type="region of interest" description="Disordered" evidence="3">
    <location>
        <begin position="43"/>
        <end position="114"/>
    </location>
</feature>